<organism evidence="3 4">
    <name type="scientific">candidate division CSSED10-310 bacterium</name>
    <dbReference type="NCBI Taxonomy" id="2855610"/>
    <lineage>
        <taxon>Bacteria</taxon>
        <taxon>Bacteria division CSSED10-310</taxon>
    </lineage>
</organism>
<sequence length="461" mass="51356">MNDNTKTVDTDIILTGKNSAPIVTSLHNAGPGSNRKSWPLCETLFLCLILLLVAGCQQGLGVILGVSEIKTEQLFPQLEQKIPLLVVDIRSKKSYGSGHIPGAVFLPSTEAPNYFSHLSHSDVLAIVVVCHSGTSSLPVAAMAQSYSGKKAYSLRGGMTAWQKHGLPIELGVTGAPATEMLEPPQIPLGWWEQIVVILSGFVIKPAYMILSLLIILILWGQRSRDLVLIRWAMIAFLLGETFCAATYLFAAGDCDPMELMHGLGMVGLSAFLPWGIFVLLDARILRFTEHNSRCTLQRLCQYCWKYDDVSCGLQRLFLFAAPALALIALIPLTAPLEATNVMLDIFGTKTHFRFSFPVLMCEIRLYPVTAAALMLLTLLPLSRGLKSIEKAQIPFFLGLGFMLYSLFRFFLLTGFRDLPHWVNFWEEFTELLTIIGLLLLLYVFRRQLGLPDWFRTRKGEQ</sequence>
<comment type="caution">
    <text evidence="3">The sequence shown here is derived from an EMBL/GenBank/DDBJ whole genome shotgun (WGS) entry which is preliminary data.</text>
</comment>
<feature type="domain" description="Rhodanese" evidence="2">
    <location>
        <begin position="84"/>
        <end position="170"/>
    </location>
</feature>
<feature type="transmembrane region" description="Helical" evidence="1">
    <location>
        <begin position="44"/>
        <end position="66"/>
    </location>
</feature>
<keyword evidence="4" id="KW-1185">Reference proteome</keyword>
<keyword evidence="1" id="KW-1133">Transmembrane helix</keyword>
<evidence type="ECO:0000256" key="1">
    <source>
        <dbReference type="SAM" id="Phobius"/>
    </source>
</evidence>
<protein>
    <submittedName>
        <fullName evidence="3">Rhodanese-like domain-containing protein</fullName>
    </submittedName>
</protein>
<keyword evidence="1" id="KW-0472">Membrane</keyword>
<dbReference type="Proteomes" id="UP001594351">
    <property type="component" value="Unassembled WGS sequence"/>
</dbReference>
<feature type="transmembrane region" description="Helical" evidence="1">
    <location>
        <begin position="393"/>
        <end position="411"/>
    </location>
</feature>
<evidence type="ECO:0000259" key="2">
    <source>
        <dbReference type="PROSITE" id="PS50206"/>
    </source>
</evidence>
<feature type="transmembrane region" description="Helical" evidence="1">
    <location>
        <begin position="354"/>
        <end position="381"/>
    </location>
</feature>
<dbReference type="SUPFAM" id="SSF52821">
    <property type="entry name" value="Rhodanese/Cell cycle control phosphatase"/>
    <property type="match status" value="1"/>
</dbReference>
<gene>
    <name evidence="3" type="ORF">ACFL27_24500</name>
</gene>
<feature type="transmembrane region" description="Helical" evidence="1">
    <location>
        <begin position="231"/>
        <end position="250"/>
    </location>
</feature>
<dbReference type="CDD" id="cd00158">
    <property type="entry name" value="RHOD"/>
    <property type="match status" value="1"/>
</dbReference>
<proteinExistence type="predicted"/>
<feature type="transmembrane region" description="Helical" evidence="1">
    <location>
        <begin position="316"/>
        <end position="334"/>
    </location>
</feature>
<dbReference type="PANTHER" id="PTHR43031">
    <property type="entry name" value="FAD-DEPENDENT OXIDOREDUCTASE"/>
    <property type="match status" value="1"/>
</dbReference>
<dbReference type="InterPro" id="IPR001307">
    <property type="entry name" value="Thiosulphate_STrfase_CS"/>
</dbReference>
<accession>A0ABV6Z4K1</accession>
<dbReference type="PROSITE" id="PS00380">
    <property type="entry name" value="RHODANESE_1"/>
    <property type="match status" value="1"/>
</dbReference>
<dbReference type="PROSITE" id="PS50206">
    <property type="entry name" value="RHODANESE_3"/>
    <property type="match status" value="1"/>
</dbReference>
<dbReference type="InterPro" id="IPR050229">
    <property type="entry name" value="GlpE_sulfurtransferase"/>
</dbReference>
<feature type="transmembrane region" description="Helical" evidence="1">
    <location>
        <begin position="194"/>
        <end position="219"/>
    </location>
</feature>
<dbReference type="Gene3D" id="3.40.250.10">
    <property type="entry name" value="Rhodanese-like domain"/>
    <property type="match status" value="1"/>
</dbReference>
<dbReference type="InterPro" id="IPR001763">
    <property type="entry name" value="Rhodanese-like_dom"/>
</dbReference>
<reference evidence="3 4" key="1">
    <citation type="submission" date="2024-09" db="EMBL/GenBank/DDBJ databases">
        <title>Laminarin stimulates single cell rates of sulfate reduction while oxygen inhibits transcriptomic activity in coastal marine sediment.</title>
        <authorList>
            <person name="Lindsay M."/>
            <person name="Orcutt B."/>
            <person name="Emerson D."/>
            <person name="Stepanauskas R."/>
            <person name="D'Angelo T."/>
        </authorList>
    </citation>
    <scope>NUCLEOTIDE SEQUENCE [LARGE SCALE GENOMIC DNA]</scope>
    <source>
        <strain evidence="3">SAG AM-311-K15</strain>
    </source>
</reference>
<dbReference type="Pfam" id="PF00581">
    <property type="entry name" value="Rhodanese"/>
    <property type="match status" value="1"/>
</dbReference>
<feature type="transmembrane region" description="Helical" evidence="1">
    <location>
        <begin position="262"/>
        <end position="280"/>
    </location>
</feature>
<dbReference type="InterPro" id="IPR036873">
    <property type="entry name" value="Rhodanese-like_dom_sf"/>
</dbReference>
<feature type="transmembrane region" description="Helical" evidence="1">
    <location>
        <begin position="431"/>
        <end position="448"/>
    </location>
</feature>
<dbReference type="SMART" id="SM00450">
    <property type="entry name" value="RHOD"/>
    <property type="match status" value="1"/>
</dbReference>
<dbReference type="PANTHER" id="PTHR43031:SF1">
    <property type="entry name" value="PYRIDINE NUCLEOTIDE-DISULPHIDE OXIDOREDUCTASE"/>
    <property type="match status" value="1"/>
</dbReference>
<dbReference type="EMBL" id="JBHPBY010000484">
    <property type="protein sequence ID" value="MFC1853370.1"/>
    <property type="molecule type" value="Genomic_DNA"/>
</dbReference>
<evidence type="ECO:0000313" key="4">
    <source>
        <dbReference type="Proteomes" id="UP001594351"/>
    </source>
</evidence>
<keyword evidence="1" id="KW-0812">Transmembrane</keyword>
<name>A0ABV6Z4K1_UNCC1</name>
<evidence type="ECO:0000313" key="3">
    <source>
        <dbReference type="EMBL" id="MFC1853370.1"/>
    </source>
</evidence>